<evidence type="ECO:0000313" key="3">
    <source>
        <dbReference type="Proteomes" id="UP000253318"/>
    </source>
</evidence>
<feature type="region of interest" description="Disordered" evidence="1">
    <location>
        <begin position="1"/>
        <end position="24"/>
    </location>
</feature>
<comment type="caution">
    <text evidence="2">The sequence shown here is derived from an EMBL/GenBank/DDBJ whole genome shotgun (WGS) entry which is preliminary data.</text>
</comment>
<keyword evidence="3" id="KW-1185">Reference proteome</keyword>
<evidence type="ECO:0000313" key="2">
    <source>
        <dbReference type="EMBL" id="RCV52560.1"/>
    </source>
</evidence>
<dbReference type="EMBL" id="QEIN01000217">
    <property type="protein sequence ID" value="RCV52560.1"/>
    <property type="molecule type" value="Genomic_DNA"/>
</dbReference>
<accession>A0A368T0B2</accession>
<organism evidence="2 3">
    <name type="scientific">Marinitenerispora sediminis</name>
    <dbReference type="NCBI Taxonomy" id="1931232"/>
    <lineage>
        <taxon>Bacteria</taxon>
        <taxon>Bacillati</taxon>
        <taxon>Actinomycetota</taxon>
        <taxon>Actinomycetes</taxon>
        <taxon>Streptosporangiales</taxon>
        <taxon>Nocardiopsidaceae</taxon>
        <taxon>Marinitenerispora</taxon>
    </lineage>
</organism>
<protein>
    <submittedName>
        <fullName evidence="2">Uncharacterized protein</fullName>
    </submittedName>
</protein>
<dbReference type="AlphaFoldDB" id="A0A368T0B2"/>
<dbReference type="Proteomes" id="UP000253318">
    <property type="component" value="Unassembled WGS sequence"/>
</dbReference>
<reference evidence="2 3" key="1">
    <citation type="submission" date="2018-04" db="EMBL/GenBank/DDBJ databases">
        <title>Novel actinobacteria from marine sediment.</title>
        <authorList>
            <person name="Ng Z.Y."/>
            <person name="Tan G.Y.A."/>
        </authorList>
    </citation>
    <scope>NUCLEOTIDE SEQUENCE [LARGE SCALE GENOMIC DNA]</scope>
    <source>
        <strain evidence="2 3">TPS81</strain>
    </source>
</reference>
<proteinExistence type="predicted"/>
<evidence type="ECO:0000256" key="1">
    <source>
        <dbReference type="SAM" id="MobiDB-lite"/>
    </source>
</evidence>
<sequence length="104" mass="10831">MVRGRRAGQAGELPGPDTAARAGPLVPVCPGVQLLRDASRAGAPRNAEPRKHSELAWAPAHRLPDDVVPYGAQALAAYLDGRTFSLHAWPEDGPAAMPPADPPG</sequence>
<name>A0A368T0B2_9ACTN</name>
<gene>
    <name evidence="2" type="ORF">DEF24_21835</name>
</gene>